<feature type="compositionally biased region" description="Basic and acidic residues" evidence="1">
    <location>
        <begin position="77"/>
        <end position="87"/>
    </location>
</feature>
<organism evidence="2 3">
    <name type="scientific">Westerdykella ornata</name>
    <dbReference type="NCBI Taxonomy" id="318751"/>
    <lineage>
        <taxon>Eukaryota</taxon>
        <taxon>Fungi</taxon>
        <taxon>Dikarya</taxon>
        <taxon>Ascomycota</taxon>
        <taxon>Pezizomycotina</taxon>
        <taxon>Dothideomycetes</taxon>
        <taxon>Pleosporomycetidae</taxon>
        <taxon>Pleosporales</taxon>
        <taxon>Sporormiaceae</taxon>
        <taxon>Westerdykella</taxon>
    </lineage>
</organism>
<feature type="compositionally biased region" description="Polar residues" evidence="1">
    <location>
        <begin position="406"/>
        <end position="429"/>
    </location>
</feature>
<feature type="compositionally biased region" description="Basic and acidic residues" evidence="1">
    <location>
        <begin position="317"/>
        <end position="326"/>
    </location>
</feature>
<accession>A0A6A6JI79</accession>
<protein>
    <submittedName>
        <fullName evidence="2">Uncharacterized protein</fullName>
    </submittedName>
</protein>
<evidence type="ECO:0000256" key="1">
    <source>
        <dbReference type="SAM" id="MobiDB-lite"/>
    </source>
</evidence>
<feature type="region of interest" description="Disordered" evidence="1">
    <location>
        <begin position="406"/>
        <end position="436"/>
    </location>
</feature>
<name>A0A6A6JI79_WESOR</name>
<feature type="compositionally biased region" description="Polar residues" evidence="1">
    <location>
        <begin position="230"/>
        <end position="256"/>
    </location>
</feature>
<feature type="region of interest" description="Disordered" evidence="1">
    <location>
        <begin position="67"/>
        <end position="143"/>
    </location>
</feature>
<reference evidence="2" key="1">
    <citation type="journal article" date="2020" name="Stud. Mycol.">
        <title>101 Dothideomycetes genomes: a test case for predicting lifestyles and emergence of pathogens.</title>
        <authorList>
            <person name="Haridas S."/>
            <person name="Albert R."/>
            <person name="Binder M."/>
            <person name="Bloem J."/>
            <person name="Labutti K."/>
            <person name="Salamov A."/>
            <person name="Andreopoulos B."/>
            <person name="Baker S."/>
            <person name="Barry K."/>
            <person name="Bills G."/>
            <person name="Bluhm B."/>
            <person name="Cannon C."/>
            <person name="Castanera R."/>
            <person name="Culley D."/>
            <person name="Daum C."/>
            <person name="Ezra D."/>
            <person name="Gonzalez J."/>
            <person name="Henrissat B."/>
            <person name="Kuo A."/>
            <person name="Liang C."/>
            <person name="Lipzen A."/>
            <person name="Lutzoni F."/>
            <person name="Magnuson J."/>
            <person name="Mondo S."/>
            <person name="Nolan M."/>
            <person name="Ohm R."/>
            <person name="Pangilinan J."/>
            <person name="Park H.-J."/>
            <person name="Ramirez L."/>
            <person name="Alfaro M."/>
            <person name="Sun H."/>
            <person name="Tritt A."/>
            <person name="Yoshinaga Y."/>
            <person name="Zwiers L.-H."/>
            <person name="Turgeon B."/>
            <person name="Goodwin S."/>
            <person name="Spatafora J."/>
            <person name="Crous P."/>
            <person name="Grigoriev I."/>
        </authorList>
    </citation>
    <scope>NUCLEOTIDE SEQUENCE</scope>
    <source>
        <strain evidence="2">CBS 379.55</strain>
    </source>
</reference>
<gene>
    <name evidence="2" type="ORF">EI97DRAFT_83195</name>
</gene>
<evidence type="ECO:0000313" key="3">
    <source>
        <dbReference type="Proteomes" id="UP000800097"/>
    </source>
</evidence>
<proteinExistence type="predicted"/>
<dbReference type="AlphaFoldDB" id="A0A6A6JI79"/>
<evidence type="ECO:0000313" key="2">
    <source>
        <dbReference type="EMBL" id="KAF2274959.1"/>
    </source>
</evidence>
<dbReference type="GeneID" id="54556303"/>
<dbReference type="Proteomes" id="UP000800097">
    <property type="component" value="Unassembled WGS sequence"/>
</dbReference>
<dbReference type="EMBL" id="ML986499">
    <property type="protein sequence ID" value="KAF2274959.1"/>
    <property type="molecule type" value="Genomic_DNA"/>
</dbReference>
<feature type="compositionally biased region" description="Polar residues" evidence="1">
    <location>
        <begin position="191"/>
        <end position="211"/>
    </location>
</feature>
<dbReference type="RefSeq" id="XP_033652498.1">
    <property type="nucleotide sequence ID" value="XM_033803128.1"/>
</dbReference>
<keyword evidence="3" id="KW-1185">Reference proteome</keyword>
<feature type="region of interest" description="Disordered" evidence="1">
    <location>
        <begin position="167"/>
        <end position="384"/>
    </location>
</feature>
<feature type="compositionally biased region" description="Polar residues" evidence="1">
    <location>
        <begin position="357"/>
        <end position="372"/>
    </location>
</feature>
<sequence length="490" mass="53060">MTLLIFYLYALHIIITELSFICYNHRYGSLLHQQCPLDLFPSTMSDVPESVPQGASKPQLLHSLEKIPEESQSPSEARQDSTAHRESVTGPHITCPQTPRLHDDKSREPGSQGHLLGSPIVACASQSGDGGHSRTEPSILEMNEATRRKKLDLSRYRSINAVLLRADPCRQEPRPRASHQSNVQVDRGPETGQQGSTTYVSNRSDSGTSRPSPKPQASDVRGNDDVGIGQQASTTDGSAQLQSETSRQEPSAQARSLQDDGCLTGSQPDPATYGAAPSEAEAGSQEPSRQASASEGDGHLVGNRKDSAPPASTLSESRADPPKPKEGSGLQVKEPREREQQQSPCSGPTRSEFLMHSSDSIKTSNQGTNNPEGSGPLGDTRTSNLQNDEIVGDKLQYSKTQVLTSSQHISDSENSSLWETVSQTSSDQQAIGPPVRPSEDKFWLAKQDAACVLITLVLFLAWYNRFTSSLGNNQTVTFGVEGLLEVIYPY</sequence>